<evidence type="ECO:0000256" key="6">
    <source>
        <dbReference type="ARBA" id="ARBA00023242"/>
    </source>
</evidence>
<evidence type="ECO:0000313" key="8">
    <source>
        <dbReference type="EMBL" id="OMJ22606.1"/>
    </source>
</evidence>
<dbReference type="PANTHER" id="PTHR13208:SF2">
    <property type="entry name" value="MEDIATOR OF RNA POLYMERASE II TRANSCRIPTION SUBUNIT 4"/>
    <property type="match status" value="1"/>
</dbReference>
<comment type="caution">
    <text evidence="8">The sequence shown here is derived from an EMBL/GenBank/DDBJ whole genome shotgun (WGS) entry which is preliminary data.</text>
</comment>
<dbReference type="PANTHER" id="PTHR13208">
    <property type="entry name" value="MEDIATOR OF RNA POLYMERASE II TRANSCRIPTION SUBUNIT 4"/>
    <property type="match status" value="1"/>
</dbReference>
<dbReference type="EMBL" id="LSSN01000723">
    <property type="protein sequence ID" value="OMJ22606.1"/>
    <property type="molecule type" value="Genomic_DNA"/>
</dbReference>
<dbReference type="GO" id="GO:0070847">
    <property type="term" value="C:core mediator complex"/>
    <property type="evidence" value="ECO:0007669"/>
    <property type="project" value="TreeGrafter"/>
</dbReference>
<dbReference type="OrthoDB" id="1929813at2759"/>
<keyword evidence="6" id="KW-0539">Nucleus</keyword>
<dbReference type="AlphaFoldDB" id="A0A1R1Y7F8"/>
<evidence type="ECO:0000256" key="7">
    <source>
        <dbReference type="ARBA" id="ARBA00031257"/>
    </source>
</evidence>
<protein>
    <recommendedName>
        <fullName evidence="3">Mediator of RNA polymerase II transcription subunit 4</fullName>
    </recommendedName>
    <alternativeName>
        <fullName evidence="7">Mediator complex subunit 4</fullName>
    </alternativeName>
</protein>
<dbReference type="GO" id="GO:0016592">
    <property type="term" value="C:mediator complex"/>
    <property type="evidence" value="ECO:0007669"/>
    <property type="project" value="InterPro"/>
</dbReference>
<dbReference type="Proteomes" id="UP000187283">
    <property type="component" value="Unassembled WGS sequence"/>
</dbReference>
<sequence>MDSENTPLISLFNKTINDYNETLRALLSSFDVIAPSSTNQSVASLQRKKLVENLIHIDKNLSILNDKIALHQQLQKCILDTQKNIIKVDMIKTNLVKKYYDSKKLLQLEILASENIAKTSKSYTNGTILFLPSLFFLPPPPLHYKKQQLSQLTFLFILSTVYQNLDEIIGHSKRISSFTSAPPNYDSNKPLLPAEPPYPIELVMRAGLINQYNSTKAETADEIKEEAQDTDIIGYIEQENNFDIDPSSFLLDLDLNPDLE</sequence>
<evidence type="ECO:0000313" key="9">
    <source>
        <dbReference type="Proteomes" id="UP000187283"/>
    </source>
</evidence>
<evidence type="ECO:0000256" key="1">
    <source>
        <dbReference type="ARBA" id="ARBA00004123"/>
    </source>
</evidence>
<comment type="subcellular location">
    <subcellularLocation>
        <location evidence="1">Nucleus</location>
    </subcellularLocation>
</comment>
<dbReference type="InterPro" id="IPR019258">
    <property type="entry name" value="Mediator_Med4"/>
</dbReference>
<keyword evidence="4" id="KW-0805">Transcription regulation</keyword>
<dbReference type="STRING" id="133412.A0A1R1Y7F8"/>
<evidence type="ECO:0000256" key="2">
    <source>
        <dbReference type="ARBA" id="ARBA00009626"/>
    </source>
</evidence>
<dbReference type="GO" id="GO:0006357">
    <property type="term" value="P:regulation of transcription by RNA polymerase II"/>
    <property type="evidence" value="ECO:0007669"/>
    <property type="project" value="InterPro"/>
</dbReference>
<comment type="similarity">
    <text evidence="2">Belongs to the Mediator complex subunit 4 family.</text>
</comment>
<evidence type="ECO:0000256" key="3">
    <source>
        <dbReference type="ARBA" id="ARBA00020629"/>
    </source>
</evidence>
<accession>A0A1R1Y7F8</accession>
<keyword evidence="5" id="KW-0804">Transcription</keyword>
<keyword evidence="9" id="KW-1185">Reference proteome</keyword>
<name>A0A1R1Y7F8_9FUNG</name>
<gene>
    <name evidence="8" type="ORF">AYI70_g2786</name>
</gene>
<evidence type="ECO:0000256" key="5">
    <source>
        <dbReference type="ARBA" id="ARBA00023163"/>
    </source>
</evidence>
<reference evidence="8 9" key="1">
    <citation type="submission" date="2017-01" db="EMBL/GenBank/DDBJ databases">
        <authorList>
            <person name="Mah S.A."/>
            <person name="Swanson W.J."/>
            <person name="Moy G.W."/>
            <person name="Vacquier V.D."/>
        </authorList>
    </citation>
    <scope>NUCLEOTIDE SEQUENCE [LARGE SCALE GENOMIC DNA]</scope>
    <source>
        <strain evidence="8 9">GSMNP</strain>
    </source>
</reference>
<dbReference type="GO" id="GO:0003712">
    <property type="term" value="F:transcription coregulator activity"/>
    <property type="evidence" value="ECO:0007669"/>
    <property type="project" value="InterPro"/>
</dbReference>
<proteinExistence type="inferred from homology"/>
<evidence type="ECO:0000256" key="4">
    <source>
        <dbReference type="ARBA" id="ARBA00023015"/>
    </source>
</evidence>
<organism evidence="8 9">
    <name type="scientific">Smittium culicis</name>
    <dbReference type="NCBI Taxonomy" id="133412"/>
    <lineage>
        <taxon>Eukaryota</taxon>
        <taxon>Fungi</taxon>
        <taxon>Fungi incertae sedis</taxon>
        <taxon>Zoopagomycota</taxon>
        <taxon>Kickxellomycotina</taxon>
        <taxon>Harpellomycetes</taxon>
        <taxon>Harpellales</taxon>
        <taxon>Legeriomycetaceae</taxon>
        <taxon>Smittium</taxon>
    </lineage>
</organism>